<reference evidence="2 3" key="1">
    <citation type="submission" date="2015-11" db="EMBL/GenBank/DDBJ databases">
        <title>Genome sequence of Pyrodictium occultum PL-19, a marine hyperthermophilic archaeon isolated from Volcano, Italy.</title>
        <authorList>
            <person name="Utturkar S."/>
            <person name="Huber H."/>
            <person name="Leptihn S."/>
            <person name="Brown S."/>
            <person name="Stetter K.O."/>
            <person name="Podar M."/>
        </authorList>
    </citation>
    <scope>NUCLEOTIDE SEQUENCE [LARGE SCALE GENOMIC DNA]</scope>
    <source>
        <strain evidence="2 3">PL-19</strain>
    </source>
</reference>
<dbReference type="EMBL" id="LNTB01000001">
    <property type="protein sequence ID" value="KSW12280.1"/>
    <property type="molecule type" value="Genomic_DNA"/>
</dbReference>
<name>A0A0V8RW86_PYROC</name>
<accession>A0A0V8RW86</accession>
<keyword evidence="3" id="KW-1185">Reference proteome</keyword>
<comment type="caution">
    <text evidence="2">The sequence shown here is derived from an EMBL/GenBank/DDBJ whole genome shotgun (WGS) entry which is preliminary data.</text>
</comment>
<protein>
    <submittedName>
        <fullName evidence="2">Uncharacterized protein</fullName>
    </submittedName>
</protein>
<evidence type="ECO:0000313" key="2">
    <source>
        <dbReference type="EMBL" id="KSW12280.1"/>
    </source>
</evidence>
<dbReference type="AlphaFoldDB" id="A0A0V8RW86"/>
<feature type="compositionally biased region" description="Polar residues" evidence="1">
    <location>
        <begin position="74"/>
        <end position="88"/>
    </location>
</feature>
<evidence type="ECO:0000256" key="1">
    <source>
        <dbReference type="SAM" id="MobiDB-lite"/>
    </source>
</evidence>
<dbReference type="Proteomes" id="UP000053352">
    <property type="component" value="Unassembled WGS sequence"/>
</dbReference>
<sequence length="97" mass="10902">MRVGERAVSSLIYEYVEHALEVSGHTEVGCKWLEVGGGCLSCLGMKLRNRRGRSASNRRQCSKACRHAWDPTNHDYNQARPQGWQSTLPRGAPYSLL</sequence>
<feature type="region of interest" description="Disordered" evidence="1">
    <location>
        <begin position="72"/>
        <end position="97"/>
    </location>
</feature>
<organism evidence="2 3">
    <name type="scientific">Pyrodictium occultum</name>
    <dbReference type="NCBI Taxonomy" id="2309"/>
    <lineage>
        <taxon>Archaea</taxon>
        <taxon>Thermoproteota</taxon>
        <taxon>Thermoprotei</taxon>
        <taxon>Desulfurococcales</taxon>
        <taxon>Pyrodictiaceae</taxon>
        <taxon>Pyrodictium</taxon>
    </lineage>
</organism>
<evidence type="ECO:0000313" key="3">
    <source>
        <dbReference type="Proteomes" id="UP000053352"/>
    </source>
</evidence>
<gene>
    <name evidence="2" type="ORF">CF15_05895</name>
</gene>
<proteinExistence type="predicted"/>